<dbReference type="eggNOG" id="KOG3700">
    <property type="taxonomic scope" value="Eukaryota"/>
</dbReference>
<proteinExistence type="predicted"/>
<evidence type="ECO:0000256" key="1">
    <source>
        <dbReference type="SAM" id="Phobius"/>
    </source>
</evidence>
<dbReference type="PANTHER" id="PTHR11161">
    <property type="entry name" value="O-ACYLTRANSFERASE"/>
    <property type="match status" value="1"/>
</dbReference>
<feature type="domain" description="Nose resistant-to-fluoxetine protein N-terminal" evidence="2">
    <location>
        <begin position="12"/>
        <end position="135"/>
    </location>
</feature>
<dbReference type="InterPro" id="IPR006621">
    <property type="entry name" value="Nose-resist-to-fluoxetine_N"/>
</dbReference>
<feature type="transmembrane region" description="Helical" evidence="1">
    <location>
        <begin position="269"/>
        <end position="292"/>
    </location>
</feature>
<accession>C3XVA9</accession>
<dbReference type="PANTHER" id="PTHR11161:SF0">
    <property type="entry name" value="O-ACYLTRANSFERASE LIKE PROTEIN"/>
    <property type="match status" value="1"/>
</dbReference>
<keyword evidence="1" id="KW-0812">Transmembrane</keyword>
<dbReference type="AlphaFoldDB" id="C3XVA9"/>
<dbReference type="Pfam" id="PF20146">
    <property type="entry name" value="NRF"/>
    <property type="match status" value="1"/>
</dbReference>
<organism>
    <name type="scientific">Branchiostoma floridae</name>
    <name type="common">Florida lancelet</name>
    <name type="synonym">Amphioxus</name>
    <dbReference type="NCBI Taxonomy" id="7739"/>
    <lineage>
        <taxon>Eukaryota</taxon>
        <taxon>Metazoa</taxon>
        <taxon>Chordata</taxon>
        <taxon>Cephalochordata</taxon>
        <taxon>Leptocardii</taxon>
        <taxon>Amphioxiformes</taxon>
        <taxon>Branchiostomatidae</taxon>
        <taxon>Branchiostoma</taxon>
    </lineage>
</organism>
<feature type="transmembrane region" description="Helical" evidence="1">
    <location>
        <begin position="336"/>
        <end position="356"/>
    </location>
</feature>
<feature type="transmembrane region" description="Helical" evidence="1">
    <location>
        <begin position="213"/>
        <end position="235"/>
    </location>
</feature>
<feature type="transmembrane region" description="Helical" evidence="1">
    <location>
        <begin position="393"/>
        <end position="413"/>
    </location>
</feature>
<evidence type="ECO:0000259" key="2">
    <source>
        <dbReference type="SMART" id="SM00703"/>
    </source>
</evidence>
<keyword evidence="1" id="KW-1133">Transmembrane helix</keyword>
<name>C3XVA9_BRAFL</name>
<evidence type="ECO:0000313" key="3">
    <source>
        <dbReference type="EMBL" id="EEN68035.1"/>
    </source>
</evidence>
<keyword evidence="1" id="KW-0472">Membrane</keyword>
<feature type="transmembrane region" description="Helical" evidence="1">
    <location>
        <begin position="455"/>
        <end position="480"/>
    </location>
</feature>
<protein>
    <recommendedName>
        <fullName evidence="2">Nose resistant-to-fluoxetine protein N-terminal domain-containing protein</fullName>
    </recommendedName>
</protein>
<dbReference type="InterPro" id="IPR052728">
    <property type="entry name" value="O2_lipid_transport_reg"/>
</dbReference>
<dbReference type="SMART" id="SM00703">
    <property type="entry name" value="NRF"/>
    <property type="match status" value="1"/>
</dbReference>
<dbReference type="EMBL" id="GG666468">
    <property type="protein sequence ID" value="EEN68035.1"/>
    <property type="molecule type" value="Genomic_DNA"/>
</dbReference>
<gene>
    <name evidence="3" type="ORF">BRAFLDRAFT_86997</name>
</gene>
<feature type="transmembrane region" description="Helical" evidence="1">
    <location>
        <begin position="307"/>
        <end position="324"/>
    </location>
</feature>
<dbReference type="InParanoid" id="C3XVA9"/>
<feature type="non-terminal residue" evidence="3">
    <location>
        <position position="511"/>
    </location>
</feature>
<reference evidence="3" key="1">
    <citation type="journal article" date="2008" name="Nature">
        <title>The amphioxus genome and the evolution of the chordate karyotype.</title>
        <authorList>
            <consortium name="US DOE Joint Genome Institute (JGI-PGF)"/>
            <person name="Putnam N.H."/>
            <person name="Butts T."/>
            <person name="Ferrier D.E.K."/>
            <person name="Furlong R.F."/>
            <person name="Hellsten U."/>
            <person name="Kawashima T."/>
            <person name="Robinson-Rechavi M."/>
            <person name="Shoguchi E."/>
            <person name="Terry A."/>
            <person name="Yu J.-K."/>
            <person name="Benito-Gutierrez E.L."/>
            <person name="Dubchak I."/>
            <person name="Garcia-Fernandez J."/>
            <person name="Gibson-Brown J.J."/>
            <person name="Grigoriev I.V."/>
            <person name="Horton A.C."/>
            <person name="de Jong P.J."/>
            <person name="Jurka J."/>
            <person name="Kapitonov V.V."/>
            <person name="Kohara Y."/>
            <person name="Kuroki Y."/>
            <person name="Lindquist E."/>
            <person name="Lucas S."/>
            <person name="Osoegawa K."/>
            <person name="Pennacchio L.A."/>
            <person name="Salamov A.A."/>
            <person name="Satou Y."/>
            <person name="Sauka-Spengler T."/>
            <person name="Schmutz J."/>
            <person name="Shin-I T."/>
            <person name="Toyoda A."/>
            <person name="Bronner-Fraser M."/>
            <person name="Fujiyama A."/>
            <person name="Holland L.Z."/>
            <person name="Holland P.W.H."/>
            <person name="Satoh N."/>
            <person name="Rokhsar D.S."/>
        </authorList>
    </citation>
    <scope>NUCLEOTIDE SEQUENCE [LARGE SCALE GENOMIC DNA]</scope>
    <source>
        <strain evidence="3">S238N-H82</strain>
        <tissue evidence="3">Testes</tissue>
    </source>
</reference>
<sequence>MVDQLVNTEQVSRLCFRQSAKLHDDTASSKTYAGRMLDSTGKRVPSGLFEGKWIDFGSYQGCTVDANNAPDLPSDFRATYCRLNWGGIPKEFAAGVKHYVQGVCVPSSCTDVDVTRLANAGKTDRFLKCFSVYQNTKKLLDTYQHPGQLSTLHGIRVISCMLIIYGHTIVMQVDIANPVDRQRVITWETPFPLYVNHLDMAADAFFLLRVTPVYAFLLMVYACLFVYMGTGPNWADPNLKAMTEMQGCPTSYWTNLLYINNYFNKCFKWAWFLAIDMQLFIVSPAIMLLLYWKDGVFTVSYHNRDTIIRLGPYMIGILLGYLLLQTNRTVPNTRKTKVLMLLGWMVSSAVCILLTIPKFTFATYGMVLQSVGSDKVRTATFDNPGWMAFYRSMFATCVAWLVYACSVGYGGLVTEFLSWRGWAPLSRLSYAAYLVHPIILHAYTMSQKTLLFFSVANWCVTAFGMIMVTFVFASAASLMVEMPCMELEQLILGGGRQSGSKNKPVKEQDGT</sequence>